<dbReference type="STRING" id="4432.A0A1U8Q6C0"/>
<dbReference type="InterPro" id="IPR043502">
    <property type="entry name" value="DNA/RNA_pol_sf"/>
</dbReference>
<dbReference type="OMA" id="ELMWILI"/>
<dbReference type="Proteomes" id="UP000189703">
    <property type="component" value="Unplaced"/>
</dbReference>
<dbReference type="PANTHER" id="PTHR11439:SF475">
    <property type="entry name" value="CYSTEINE-RICH RLK (RECEPTOR-LIKE PROTEIN KINASE) 8"/>
    <property type="match status" value="1"/>
</dbReference>
<dbReference type="CDD" id="cd09272">
    <property type="entry name" value="RNase_HI_RT_Ty1"/>
    <property type="match status" value="1"/>
</dbReference>
<name>A0A1U8Q6C0_NELNU</name>
<dbReference type="AlphaFoldDB" id="A0A1U8Q6C0"/>
<protein>
    <submittedName>
        <fullName evidence="2">Uncharacterized protein LOC109115027</fullName>
    </submittedName>
</protein>
<dbReference type="GeneID" id="109115027"/>
<dbReference type="RefSeq" id="XP_019054137.1">
    <property type="nucleotide sequence ID" value="XM_019198592.1"/>
</dbReference>
<gene>
    <name evidence="2" type="primary">LOC109115027</name>
</gene>
<dbReference type="PANTHER" id="PTHR11439">
    <property type="entry name" value="GAG-POL-RELATED RETROTRANSPOSON"/>
    <property type="match status" value="1"/>
</dbReference>
<evidence type="ECO:0000313" key="1">
    <source>
        <dbReference type="Proteomes" id="UP000189703"/>
    </source>
</evidence>
<dbReference type="SUPFAM" id="SSF56672">
    <property type="entry name" value="DNA/RNA polymerases"/>
    <property type="match status" value="1"/>
</dbReference>
<dbReference type="OrthoDB" id="1931513at2759"/>
<sequence>MKELCQFKHFLGLEIDRVQEGIFLCQQKYSRDLLKKFVMLECKPISTPIEPNTKMCAHEGRDLEDVTMYRQLVDSLIYLNLTRPDISYVVDVTSRYMQNPKKPHLEAVRRILRYVKSTPGYGVLYEKGGDCKLAGYYDADYAGDHETRRSTTGYVFMLGSGAISWWSKRQPIVSLSTTEEEYRAIAMADQESTWLIQLLKDLRQPTDYAVPLYCDNQSAIRLAKNPIFHARTKHVEVHYHFIREKVLQEEIVIEHIKIENQVADLFTKGLGGNKFESFCKQLGMVERTKAGVEGEC</sequence>
<organism evidence="1 2">
    <name type="scientific">Nelumbo nucifera</name>
    <name type="common">Sacred lotus</name>
    <dbReference type="NCBI Taxonomy" id="4432"/>
    <lineage>
        <taxon>Eukaryota</taxon>
        <taxon>Viridiplantae</taxon>
        <taxon>Streptophyta</taxon>
        <taxon>Embryophyta</taxon>
        <taxon>Tracheophyta</taxon>
        <taxon>Spermatophyta</taxon>
        <taxon>Magnoliopsida</taxon>
        <taxon>Proteales</taxon>
        <taxon>Nelumbonaceae</taxon>
        <taxon>Nelumbo</taxon>
    </lineage>
</organism>
<dbReference type="InParanoid" id="A0A1U8Q6C0"/>
<reference evidence="2" key="1">
    <citation type="submission" date="2025-08" db="UniProtKB">
        <authorList>
            <consortium name="RefSeq"/>
        </authorList>
    </citation>
    <scope>IDENTIFICATION</scope>
</reference>
<evidence type="ECO:0000313" key="2">
    <source>
        <dbReference type="RefSeq" id="XP_019054137.1"/>
    </source>
</evidence>
<dbReference type="KEGG" id="nnu:109115027"/>
<proteinExistence type="predicted"/>
<accession>A0A1U8Q6C0</accession>
<keyword evidence="1" id="KW-1185">Reference proteome</keyword>